<name>M4SKC2_9CAUD</name>
<sequence>MKDPLSVTSNLRQVLKNNNIDIKYNVYSDILKNNKVSVKFVGLVLSNNQAQKIIQQMVDRGFAFHRSYLVKSNKSYRSDSFRFIFSKKQ</sequence>
<accession>M4SKC2</accession>
<dbReference type="GeneID" id="15009992"/>
<evidence type="ECO:0000313" key="2">
    <source>
        <dbReference type="EMBL" id="AGO47151.1"/>
    </source>
</evidence>
<dbReference type="EMBL" id="HQ634192">
    <property type="protein sequence ID" value="AGH56792.1"/>
    <property type="molecule type" value="Genomic_DNA"/>
</dbReference>
<evidence type="ECO:0000313" key="4">
    <source>
        <dbReference type="Proteomes" id="UP000203074"/>
    </source>
</evidence>
<reference evidence="2 3" key="2">
    <citation type="journal article" date="2013" name="Proc. Natl. Acad. Sci. U.S.A.">
        <title>Twelve previously unknown phage genera are ubiquitous in global oceans.</title>
        <authorList>
            <person name="Holmfeldt K."/>
            <person name="Solonenko N."/>
            <person name="Shah M."/>
            <person name="Corrier K."/>
            <person name="Riemann L."/>
            <person name="Verberkmoes N.C."/>
            <person name="Sullivan M.B."/>
        </authorList>
    </citation>
    <scope>NUCLEOTIDE SEQUENCE [LARGE SCALE GENOMIC DNA]</scope>
    <source>
        <strain evidence="2">PhiST</strain>
    </source>
</reference>
<reference evidence="3" key="3">
    <citation type="submission" date="2013-03" db="EMBL/GenBank/DDBJ databases">
        <title>The Cellulophaga phages: a novel, diverse, and globally ubiquitous model system.</title>
        <authorList>
            <person name="Holmfeldt K."/>
            <person name="Solonenko N."/>
            <person name="Shah M."/>
            <person name="Corrier K."/>
            <person name="Riemann L."/>
            <person name="VerBerkmoes N.C."/>
            <person name="Sullivan M.B."/>
        </authorList>
    </citation>
    <scope>NUCLEOTIDE SEQUENCE [LARGE SCALE GENOMIC DNA]</scope>
</reference>
<organism evidence="1 4">
    <name type="scientific">Cellulophaga phage phiST</name>
    <dbReference type="NCBI Taxonomy" id="756282"/>
    <lineage>
        <taxon>Viruses</taxon>
        <taxon>Duplodnaviria</taxon>
        <taxon>Heunggongvirae</taxon>
        <taxon>Uroviricota</taxon>
        <taxon>Caudoviricetes</taxon>
        <taxon>Cbastvirus</taxon>
        <taxon>Cbastvirus ST</taxon>
    </lineage>
</organism>
<keyword evidence="4" id="KW-1185">Reference proteome</keyword>
<evidence type="ECO:0000313" key="1">
    <source>
        <dbReference type="EMBL" id="AGH56792.1"/>
    </source>
</evidence>
<dbReference type="Proteomes" id="UP000203074">
    <property type="component" value="Segment"/>
</dbReference>
<proteinExistence type="predicted"/>
<dbReference type="EMBL" id="KC821604">
    <property type="protein sequence ID" value="AGO47151.1"/>
    <property type="molecule type" value="Genomic_DNA"/>
</dbReference>
<dbReference type="Proteomes" id="UP000014729">
    <property type="component" value="Segment"/>
</dbReference>
<reference evidence="1 4" key="1">
    <citation type="submission" date="2010-11" db="EMBL/GenBank/DDBJ databases">
        <title>The Genome Sequence of Cellulophaga phage phiST.</title>
        <authorList>
            <consortium name="The Broad Institute Genome Sequencing Platform"/>
            <person name="Henn M.R."/>
            <person name="Reimann L."/>
            <person name="Holmfelt K."/>
            <person name="Levin J."/>
            <person name="Malboeuf C."/>
            <person name="Casali M."/>
            <person name="Russ C."/>
            <person name="Lennon N."/>
            <person name="Chapman S.B."/>
            <person name="Erlich R."/>
            <person name="Young S.K."/>
            <person name="Yandava C."/>
            <person name="Zeng Q."/>
            <person name="Alvarado L."/>
            <person name="Anderson S."/>
            <person name="Berlin A."/>
            <person name="Chen Z."/>
            <person name="Freedman E."/>
            <person name="Gellesch M."/>
            <person name="Goldberg J."/>
            <person name="Green L."/>
            <person name="Griggs A."/>
            <person name="Gujja S."/>
            <person name="Heilman E.R."/>
            <person name="Heiman D."/>
            <person name="Hollinger A."/>
            <person name="Howarth C."/>
            <person name="Larson L."/>
            <person name="Mehta T."/>
            <person name="Pearson M."/>
            <person name="Roberts A."/>
            <person name="Ryan E."/>
            <person name="Saif S."/>
            <person name="Shea T."/>
            <person name="Shenoy N."/>
            <person name="Sisk P."/>
            <person name="Stolte C."/>
            <person name="Sykes S."/>
            <person name="White J."/>
            <person name="Haas B."/>
            <person name="Nusbaum C."/>
            <person name="Birren B."/>
        </authorList>
    </citation>
    <scope>NUCLEOTIDE SEQUENCE [LARGE SCALE GENOMIC DNA]</scope>
    <source>
        <strain evidence="1">PhiST</strain>
        <strain evidence="4">phiST</strain>
    </source>
</reference>
<dbReference type="KEGG" id="vg:15009992"/>
<gene>
    <name evidence="1" type="ORF">CGPG_00094</name>
    <name evidence="2" type="ORF">PhiST_gp012</name>
</gene>
<protein>
    <submittedName>
        <fullName evidence="1">Uncharacterized protein</fullName>
    </submittedName>
</protein>
<evidence type="ECO:0000313" key="3">
    <source>
        <dbReference type="Proteomes" id="UP000014729"/>
    </source>
</evidence>
<dbReference type="RefSeq" id="YP_007673475.1">
    <property type="nucleotide sequence ID" value="NC_020842.1"/>
</dbReference>